<protein>
    <submittedName>
        <fullName evidence="2">Uncharacterized protein</fullName>
    </submittedName>
</protein>
<keyword evidence="3" id="KW-1185">Reference proteome</keyword>
<evidence type="ECO:0000256" key="1">
    <source>
        <dbReference type="SAM" id="MobiDB-lite"/>
    </source>
</evidence>
<proteinExistence type="predicted"/>
<accession>A0A2H3DH94</accession>
<dbReference type="InParanoid" id="A0A2H3DH94"/>
<name>A0A2H3DH94_ARMGA</name>
<feature type="region of interest" description="Disordered" evidence="1">
    <location>
        <begin position="243"/>
        <end position="334"/>
    </location>
</feature>
<feature type="compositionally biased region" description="Pro residues" evidence="1">
    <location>
        <begin position="247"/>
        <end position="257"/>
    </location>
</feature>
<dbReference type="Proteomes" id="UP000217790">
    <property type="component" value="Unassembled WGS sequence"/>
</dbReference>
<reference evidence="3" key="1">
    <citation type="journal article" date="2017" name="Nat. Ecol. Evol.">
        <title>Genome expansion and lineage-specific genetic innovations in the forest pathogenic fungi Armillaria.</title>
        <authorList>
            <person name="Sipos G."/>
            <person name="Prasanna A.N."/>
            <person name="Walter M.C."/>
            <person name="O'Connor E."/>
            <person name="Balint B."/>
            <person name="Krizsan K."/>
            <person name="Kiss B."/>
            <person name="Hess J."/>
            <person name="Varga T."/>
            <person name="Slot J."/>
            <person name="Riley R."/>
            <person name="Boka B."/>
            <person name="Rigling D."/>
            <person name="Barry K."/>
            <person name="Lee J."/>
            <person name="Mihaltcheva S."/>
            <person name="LaButti K."/>
            <person name="Lipzen A."/>
            <person name="Waldron R."/>
            <person name="Moloney N.M."/>
            <person name="Sperisen C."/>
            <person name="Kredics L."/>
            <person name="Vagvoelgyi C."/>
            <person name="Patrignani A."/>
            <person name="Fitzpatrick D."/>
            <person name="Nagy I."/>
            <person name="Doyle S."/>
            <person name="Anderson J.B."/>
            <person name="Grigoriev I.V."/>
            <person name="Gueldener U."/>
            <person name="Muensterkoetter M."/>
            <person name="Nagy L.G."/>
        </authorList>
    </citation>
    <scope>NUCLEOTIDE SEQUENCE [LARGE SCALE GENOMIC DNA]</scope>
    <source>
        <strain evidence="3">Ar21-2</strain>
    </source>
</reference>
<evidence type="ECO:0000313" key="2">
    <source>
        <dbReference type="EMBL" id="PBK93490.1"/>
    </source>
</evidence>
<evidence type="ECO:0000313" key="3">
    <source>
        <dbReference type="Proteomes" id="UP000217790"/>
    </source>
</evidence>
<gene>
    <name evidence="2" type="ORF">ARMGADRAFT_1030117</name>
</gene>
<organism evidence="2 3">
    <name type="scientific">Armillaria gallica</name>
    <name type="common">Bulbous honey fungus</name>
    <name type="synonym">Armillaria bulbosa</name>
    <dbReference type="NCBI Taxonomy" id="47427"/>
    <lineage>
        <taxon>Eukaryota</taxon>
        <taxon>Fungi</taxon>
        <taxon>Dikarya</taxon>
        <taxon>Basidiomycota</taxon>
        <taxon>Agaricomycotina</taxon>
        <taxon>Agaricomycetes</taxon>
        <taxon>Agaricomycetidae</taxon>
        <taxon>Agaricales</taxon>
        <taxon>Marasmiineae</taxon>
        <taxon>Physalacriaceae</taxon>
        <taxon>Armillaria</taxon>
    </lineage>
</organism>
<sequence>MSTLPSNSSLVPYMGLLMRSNANPAFHRIVQAIIGSHSVQDTIDAQDIVHTAFSNINRFTVSPKLVAALQQTMEVFIDILTHAVHNVPFNTVATPLSIPQVQARQLQLTCIDNLDIAYLHYRSLNPVQASYASRDLLWEHLLLYVRFIIDDFVWMDERIQDSVCLGFDSVINWRVLGHRTWSEFLMHFYLDRVDAIAEEQGTTVPDLLEHYVSDDTNTVTTYIAPNNTVIPYNPNFPAFQGTTVFNYPPPSPSPPSTPTAFNDDLLLPPNAPESDFSFSDFSDSDSEMMDSSQSNATEDMDMTSADEEKPDPPDESNPFLDNVPRHHDDEDPDEASIMATYGGIKQEDDILDQNQTSTSEQMMEDIQEVSLVDKWITIVCYDDKGREMGRKSLNLAEFECADD</sequence>
<dbReference type="AlphaFoldDB" id="A0A2H3DH94"/>
<dbReference type="EMBL" id="KZ293656">
    <property type="protein sequence ID" value="PBK93490.1"/>
    <property type="molecule type" value="Genomic_DNA"/>
</dbReference>
<dbReference type="OrthoDB" id="10322823at2759"/>